<dbReference type="GO" id="GO:0046914">
    <property type="term" value="F:transition metal ion binding"/>
    <property type="evidence" value="ECO:0007669"/>
    <property type="project" value="InterPro"/>
</dbReference>
<dbReference type="SUPFAM" id="SSF50037">
    <property type="entry name" value="C-terminal domain of transcriptional repressors"/>
    <property type="match status" value="1"/>
</dbReference>
<dbReference type="SMART" id="SM00899">
    <property type="entry name" value="FeoA"/>
    <property type="match status" value="1"/>
</dbReference>
<accession>A0A6V8NPF0</accession>
<proteinExistence type="predicted"/>
<name>A0A6V8NPF0_9ACTN</name>
<dbReference type="AlphaFoldDB" id="A0A6V8NPF0"/>
<dbReference type="InterPro" id="IPR007167">
    <property type="entry name" value="Fe-transptr_FeoA-like"/>
</dbReference>
<evidence type="ECO:0000259" key="2">
    <source>
        <dbReference type="SMART" id="SM00899"/>
    </source>
</evidence>
<evidence type="ECO:0000256" key="1">
    <source>
        <dbReference type="ARBA" id="ARBA00023004"/>
    </source>
</evidence>
<sequence>MSSLSFLNIGEKAEVVEIKTEKGRGCGKKEKHICHVEDMGLRIGNVVEVLNNEGQGPLVVKVNESRIAIGRDMAMKIMVKRIEE</sequence>
<dbReference type="Proteomes" id="UP000580051">
    <property type="component" value="Unassembled WGS sequence"/>
</dbReference>
<evidence type="ECO:0000313" key="4">
    <source>
        <dbReference type="Proteomes" id="UP000580051"/>
    </source>
</evidence>
<dbReference type="PANTHER" id="PTHR43151:SF1">
    <property type="entry name" value="SSR2333 PROTEIN"/>
    <property type="match status" value="1"/>
</dbReference>
<dbReference type="PANTHER" id="PTHR43151">
    <property type="entry name" value="FEOA FAMILY PROTEIN"/>
    <property type="match status" value="1"/>
</dbReference>
<reference evidence="3 4" key="1">
    <citation type="journal article" date="2020" name="Front. Microbiol.">
        <title>Single-cell genomics of novel Actinobacteria with the Wood-Ljungdahl pathway discovered in a serpentinizing system.</title>
        <authorList>
            <person name="Merino N."/>
            <person name="Kawai M."/>
            <person name="Boyd E.S."/>
            <person name="Colman D.R."/>
            <person name="McGlynn S.E."/>
            <person name="Nealson K.H."/>
            <person name="Kurokawa K."/>
            <person name="Hongoh Y."/>
        </authorList>
    </citation>
    <scope>NUCLEOTIDE SEQUENCE [LARGE SCALE GENOMIC DNA]</scope>
    <source>
        <strain evidence="3 4">S06</strain>
    </source>
</reference>
<dbReference type="InterPro" id="IPR038157">
    <property type="entry name" value="FeoA_core_dom"/>
</dbReference>
<dbReference type="InterPro" id="IPR008988">
    <property type="entry name" value="Transcriptional_repressor_C"/>
</dbReference>
<comment type="caution">
    <text evidence="3">The sequence shown here is derived from an EMBL/GenBank/DDBJ whole genome shotgun (WGS) entry which is preliminary data.</text>
</comment>
<dbReference type="InterPro" id="IPR053184">
    <property type="entry name" value="FeoA-like"/>
</dbReference>
<dbReference type="RefSeq" id="WP_176227230.1">
    <property type="nucleotide sequence ID" value="NZ_BLRV01000259.1"/>
</dbReference>
<organism evidence="3 4">
    <name type="scientific">Candidatus Hakubella thermalkaliphila</name>
    <dbReference type="NCBI Taxonomy" id="2754717"/>
    <lineage>
        <taxon>Bacteria</taxon>
        <taxon>Bacillati</taxon>
        <taxon>Actinomycetota</taxon>
        <taxon>Actinomycetota incertae sedis</taxon>
        <taxon>Candidatus Hakubellales</taxon>
        <taxon>Candidatus Hakubellaceae</taxon>
        <taxon>Candidatus Hakubella</taxon>
    </lineage>
</organism>
<feature type="domain" description="Ferrous iron transporter FeoA-like" evidence="2">
    <location>
        <begin position="2"/>
        <end position="81"/>
    </location>
</feature>
<dbReference type="Gene3D" id="2.30.30.90">
    <property type="match status" value="1"/>
</dbReference>
<protein>
    <submittedName>
        <fullName evidence="3">Ferrous iron transport protein A</fullName>
    </submittedName>
</protein>
<dbReference type="Pfam" id="PF04023">
    <property type="entry name" value="FeoA"/>
    <property type="match status" value="1"/>
</dbReference>
<evidence type="ECO:0000313" key="3">
    <source>
        <dbReference type="EMBL" id="GFP22202.1"/>
    </source>
</evidence>
<gene>
    <name evidence="3" type="ORF">HKBW3S06_01429</name>
</gene>
<dbReference type="EMBL" id="BLRV01000259">
    <property type="protein sequence ID" value="GFP22202.1"/>
    <property type="molecule type" value="Genomic_DNA"/>
</dbReference>
<keyword evidence="1" id="KW-0408">Iron</keyword>